<dbReference type="RefSeq" id="XP_024332330.1">
    <property type="nucleotide sequence ID" value="XM_024474450.1"/>
</dbReference>
<dbReference type="GeneID" id="36319371"/>
<organism evidence="2 3">
    <name type="scientific">Vairimorpha ceranae</name>
    <dbReference type="NCBI Taxonomy" id="40302"/>
    <lineage>
        <taxon>Eukaryota</taxon>
        <taxon>Fungi</taxon>
        <taxon>Fungi incertae sedis</taxon>
        <taxon>Microsporidia</taxon>
        <taxon>Nosematidae</taxon>
        <taxon>Vairimorpha</taxon>
    </lineage>
</organism>
<proteinExistence type="predicted"/>
<feature type="compositionally biased region" description="Basic and acidic residues" evidence="1">
    <location>
        <begin position="67"/>
        <end position="85"/>
    </location>
</feature>
<feature type="region of interest" description="Disordered" evidence="1">
    <location>
        <begin position="55"/>
        <end position="85"/>
    </location>
</feature>
<gene>
    <name evidence="2" type="ORF">AAJ76_2000147654</name>
</gene>
<accession>A0A0F9WV27</accession>
<feature type="region of interest" description="Disordered" evidence="1">
    <location>
        <begin position="99"/>
        <end position="166"/>
    </location>
</feature>
<keyword evidence="3" id="KW-1185">Reference proteome</keyword>
<comment type="caution">
    <text evidence="2">The sequence shown here is derived from an EMBL/GenBank/DDBJ whole genome shotgun (WGS) entry which is preliminary data.</text>
</comment>
<evidence type="ECO:0000313" key="3">
    <source>
        <dbReference type="Proteomes" id="UP000034350"/>
    </source>
</evidence>
<dbReference type="Proteomes" id="UP000034350">
    <property type="component" value="Unassembled WGS sequence"/>
</dbReference>
<reference evidence="2 3" key="1">
    <citation type="journal article" date="2015" name="Environ. Microbiol.">
        <title>Genome analyses suggest the presence of polyploidy and recent human-driven expansions in eight global populations of the honeybee pathogen Nosema ceranae.</title>
        <authorList>
            <person name="Pelin A."/>
            <person name="Selman M."/>
            <person name="Aris-Brosou S."/>
            <person name="Farinelli L."/>
            <person name="Corradi N."/>
        </authorList>
    </citation>
    <scope>NUCLEOTIDE SEQUENCE [LARGE SCALE GENOMIC DNA]</scope>
    <source>
        <strain evidence="2 3">PA08 1199</strain>
    </source>
</reference>
<dbReference type="VEuPathDB" id="MicrosporidiaDB:G9O61_00g006620"/>
<feature type="compositionally biased region" description="Basic residues" evidence="1">
    <location>
        <begin position="148"/>
        <end position="160"/>
    </location>
</feature>
<dbReference type="AlphaFoldDB" id="A0A0F9WV27"/>
<protein>
    <submittedName>
        <fullName evidence="2">Uncharacterized protein</fullName>
    </submittedName>
</protein>
<feature type="compositionally biased region" description="Basic residues" evidence="1">
    <location>
        <begin position="114"/>
        <end position="128"/>
    </location>
</feature>
<dbReference type="VEuPathDB" id="MicrosporidiaDB:AAJ76_2000147654"/>
<sequence>MGFNCLSSIFSVCITKKKTKRDIKRNEDDKSSDFTVISNNKEDLSDDIIDAYSKTTKKDVNKKKKSGDKSLSKLRQNLEHKQLDNLEKSLESLSFSDYEEKFRKKNKEKSSSKTSKKKKEEKKKKKGKKEIILSQSSEDFESEENKKRINSKNKTKKSAKNRTFLSKDDLESIKKRSLDFDSESEICFLVNEAQQQKFNKSLYKKMKAYLINKEMSKKTK</sequence>
<name>A0A0F9WV27_9MICR</name>
<evidence type="ECO:0000256" key="1">
    <source>
        <dbReference type="SAM" id="MobiDB-lite"/>
    </source>
</evidence>
<evidence type="ECO:0000313" key="2">
    <source>
        <dbReference type="EMBL" id="KKO76588.1"/>
    </source>
</evidence>
<dbReference type="EMBL" id="JPQZ01000002">
    <property type="protein sequence ID" value="KKO76588.1"/>
    <property type="molecule type" value="Genomic_DNA"/>
</dbReference>